<evidence type="ECO:0000256" key="1">
    <source>
        <dbReference type="SAM" id="Coils"/>
    </source>
</evidence>
<gene>
    <name evidence="2" type="ORF">D0Y65_024310</name>
</gene>
<dbReference type="PANTHER" id="PTHR31509">
    <property type="entry name" value="BPS1-LIKE PROTEIN"/>
    <property type="match status" value="1"/>
</dbReference>
<keyword evidence="1" id="KW-0175">Coiled coil</keyword>
<feature type="coiled-coil region" evidence="1">
    <location>
        <begin position="234"/>
        <end position="265"/>
    </location>
</feature>
<dbReference type="Proteomes" id="UP000289340">
    <property type="component" value="Chromosome 9"/>
</dbReference>
<evidence type="ECO:0000313" key="3">
    <source>
        <dbReference type="Proteomes" id="UP000289340"/>
    </source>
</evidence>
<proteinExistence type="predicted"/>
<reference evidence="2 3" key="1">
    <citation type="submission" date="2018-09" db="EMBL/GenBank/DDBJ databases">
        <title>A high-quality reference genome of wild soybean provides a powerful tool to mine soybean genomes.</title>
        <authorList>
            <person name="Xie M."/>
            <person name="Chung C.Y.L."/>
            <person name="Li M.-W."/>
            <person name="Wong F.-L."/>
            <person name="Chan T.-F."/>
            <person name="Lam H.-M."/>
        </authorList>
    </citation>
    <scope>NUCLEOTIDE SEQUENCE [LARGE SCALE GENOMIC DNA]</scope>
    <source>
        <strain evidence="3">cv. W05</strain>
        <tissue evidence="2">Hypocotyl of etiolated seedlings</tissue>
    </source>
</reference>
<dbReference type="InterPro" id="IPR004320">
    <property type="entry name" value="BPS1_pln"/>
</dbReference>
<keyword evidence="3" id="KW-1185">Reference proteome</keyword>
<sequence length="315" mass="35040">MRAPSAILRSLSLRRIQPRAASAVVAPLPATTRFSRDLAAELTTLQPLGTSGGEHGMAQLLDAAITTQKIALNSLAQVSYLADVDRGAMEEYLETNTDILDACNYFVERIEDMKKYVESLRIVARSCTNATTSRALDQLESCHGIEKRLKTMEKRGSCLKKTMLRQKLGQESEFSEIVCGSKVMALMSCFSLEHALSFDCSKGGFPVVKCHPMSCSWLRIMQDLAEGSGEKKKIRRSMIELQQIVDAARELKEQIKGKREKEKVEYSCVERVKRSCGELEGGLGFVEGKVRDLYKSLIDVRMALLGILSQAFRSD</sequence>
<dbReference type="AlphaFoldDB" id="A0A445J1H0"/>
<organism evidence="2 3">
    <name type="scientific">Glycine soja</name>
    <name type="common">Wild soybean</name>
    <dbReference type="NCBI Taxonomy" id="3848"/>
    <lineage>
        <taxon>Eukaryota</taxon>
        <taxon>Viridiplantae</taxon>
        <taxon>Streptophyta</taxon>
        <taxon>Embryophyta</taxon>
        <taxon>Tracheophyta</taxon>
        <taxon>Spermatophyta</taxon>
        <taxon>Magnoliopsida</taxon>
        <taxon>eudicotyledons</taxon>
        <taxon>Gunneridae</taxon>
        <taxon>Pentapetalae</taxon>
        <taxon>rosids</taxon>
        <taxon>fabids</taxon>
        <taxon>Fabales</taxon>
        <taxon>Fabaceae</taxon>
        <taxon>Papilionoideae</taxon>
        <taxon>50 kb inversion clade</taxon>
        <taxon>NPAAA clade</taxon>
        <taxon>indigoferoid/millettioid clade</taxon>
        <taxon>Phaseoleae</taxon>
        <taxon>Glycine</taxon>
        <taxon>Glycine subgen. Soja</taxon>
    </lineage>
</organism>
<comment type="caution">
    <text evidence="2">The sequence shown here is derived from an EMBL/GenBank/DDBJ whole genome shotgun (WGS) entry which is preliminary data.</text>
</comment>
<dbReference type="GO" id="GO:0048367">
    <property type="term" value="P:shoot system development"/>
    <property type="evidence" value="ECO:0007669"/>
    <property type="project" value="InterPro"/>
</dbReference>
<dbReference type="Pfam" id="PF03087">
    <property type="entry name" value="BPS1"/>
    <property type="match status" value="1"/>
</dbReference>
<name>A0A445J1H0_GLYSO</name>
<dbReference type="SMR" id="A0A445J1H0"/>
<accession>A0A445J1H0</accession>
<dbReference type="GO" id="GO:0048364">
    <property type="term" value="P:root development"/>
    <property type="evidence" value="ECO:0007669"/>
    <property type="project" value="InterPro"/>
</dbReference>
<protein>
    <submittedName>
        <fullName evidence="2">Uncharacterized protein</fullName>
    </submittedName>
</protein>
<evidence type="ECO:0000313" key="2">
    <source>
        <dbReference type="EMBL" id="RZB92243.1"/>
    </source>
</evidence>
<dbReference type="EMBL" id="QZWG01000009">
    <property type="protein sequence ID" value="RZB92243.1"/>
    <property type="molecule type" value="Genomic_DNA"/>
</dbReference>